<evidence type="ECO:0000256" key="1">
    <source>
        <dbReference type="SAM" id="SignalP"/>
    </source>
</evidence>
<dbReference type="EMBL" id="JBHTHZ010000014">
    <property type="protein sequence ID" value="MFD0795549.1"/>
    <property type="molecule type" value="Genomic_DNA"/>
</dbReference>
<keyword evidence="3" id="KW-1185">Reference proteome</keyword>
<feature type="chain" id="PRO_5045497207" description="Lipocalin-like domain-containing protein" evidence="1">
    <location>
        <begin position="27"/>
        <end position="159"/>
    </location>
</feature>
<feature type="signal peptide" evidence="1">
    <location>
        <begin position="1"/>
        <end position="26"/>
    </location>
</feature>
<evidence type="ECO:0008006" key="4">
    <source>
        <dbReference type="Google" id="ProtNLM"/>
    </source>
</evidence>
<dbReference type="Proteomes" id="UP001597010">
    <property type="component" value="Unassembled WGS sequence"/>
</dbReference>
<gene>
    <name evidence="2" type="ORF">ACFQZX_18145</name>
</gene>
<sequence>MKTLKRNAFIKAFAIVLAVLFLGACKKDSSDDGGNDPGKGSFKLKGNEYSGICTSIPATSGVSGNIDVLITTSSGTAVFAMYNMPKGSSGTTQVVNFDDEDVAFSSSLYAICTIYSGNNVYYSTSGTVTKTSSNSFNFSINLYDPIEEENVTITGSGKY</sequence>
<dbReference type="PROSITE" id="PS51257">
    <property type="entry name" value="PROKAR_LIPOPROTEIN"/>
    <property type="match status" value="1"/>
</dbReference>
<evidence type="ECO:0000313" key="2">
    <source>
        <dbReference type="EMBL" id="MFD0795549.1"/>
    </source>
</evidence>
<keyword evidence="1" id="KW-0732">Signal</keyword>
<organism evidence="2 3">
    <name type="scientific">Mucilaginibacter litoreus</name>
    <dbReference type="NCBI Taxonomy" id="1048221"/>
    <lineage>
        <taxon>Bacteria</taxon>
        <taxon>Pseudomonadati</taxon>
        <taxon>Bacteroidota</taxon>
        <taxon>Sphingobacteriia</taxon>
        <taxon>Sphingobacteriales</taxon>
        <taxon>Sphingobacteriaceae</taxon>
        <taxon>Mucilaginibacter</taxon>
    </lineage>
</organism>
<name>A0ABW3AXM6_9SPHI</name>
<evidence type="ECO:0000313" key="3">
    <source>
        <dbReference type="Proteomes" id="UP001597010"/>
    </source>
</evidence>
<accession>A0ABW3AXM6</accession>
<proteinExistence type="predicted"/>
<reference evidence="3" key="1">
    <citation type="journal article" date="2019" name="Int. J. Syst. Evol. Microbiol.">
        <title>The Global Catalogue of Microorganisms (GCM) 10K type strain sequencing project: providing services to taxonomists for standard genome sequencing and annotation.</title>
        <authorList>
            <consortium name="The Broad Institute Genomics Platform"/>
            <consortium name="The Broad Institute Genome Sequencing Center for Infectious Disease"/>
            <person name="Wu L."/>
            <person name="Ma J."/>
        </authorList>
    </citation>
    <scope>NUCLEOTIDE SEQUENCE [LARGE SCALE GENOMIC DNA]</scope>
    <source>
        <strain evidence="3">CCUG 61484</strain>
    </source>
</reference>
<comment type="caution">
    <text evidence="2">The sequence shown here is derived from an EMBL/GenBank/DDBJ whole genome shotgun (WGS) entry which is preliminary data.</text>
</comment>
<protein>
    <recommendedName>
        <fullName evidence="4">Lipocalin-like domain-containing protein</fullName>
    </recommendedName>
</protein>
<dbReference type="RefSeq" id="WP_377118054.1">
    <property type="nucleotide sequence ID" value="NZ_JBHTHZ010000014.1"/>
</dbReference>